<feature type="region of interest" description="Disordered" evidence="1">
    <location>
        <begin position="1"/>
        <end position="57"/>
    </location>
</feature>
<feature type="compositionally biased region" description="Basic and acidic residues" evidence="1">
    <location>
        <begin position="25"/>
        <end position="38"/>
    </location>
</feature>
<sequence>MSLVDYAASSDEDEPQTPADEEENEQVKKENPEKRPRFEVPAPGPSSAAPPNDNPVHSRNRIIIECLSERLEDTIIPAFDKCCTSNLLNSSSTHPELQLLWRKAARKRELNGSAASFPRNKVPKGTLPHSKGVPDTVGGRLVPPQLAGRSNVVTEDISKLFVRKPTNSSTE</sequence>
<reference evidence="2 3" key="1">
    <citation type="journal article" date="2021" name="Comput. Struct. Biotechnol. J.">
        <title>De novo genome assembly of the potent medicinal plant Rehmannia glutinosa using nanopore technology.</title>
        <authorList>
            <person name="Ma L."/>
            <person name="Dong C."/>
            <person name="Song C."/>
            <person name="Wang X."/>
            <person name="Zheng X."/>
            <person name="Niu Y."/>
            <person name="Chen S."/>
            <person name="Feng W."/>
        </authorList>
    </citation>
    <scope>NUCLEOTIDE SEQUENCE [LARGE SCALE GENOMIC DNA]</scope>
    <source>
        <strain evidence="2">DH-2019</strain>
    </source>
</reference>
<feature type="compositionally biased region" description="Acidic residues" evidence="1">
    <location>
        <begin position="10"/>
        <end position="24"/>
    </location>
</feature>
<evidence type="ECO:0000313" key="3">
    <source>
        <dbReference type="Proteomes" id="UP001318860"/>
    </source>
</evidence>
<keyword evidence="3" id="KW-1185">Reference proteome</keyword>
<name>A0ABR0XV01_REHGL</name>
<protein>
    <submittedName>
        <fullName evidence="2">Uncharacterized protein</fullName>
    </submittedName>
</protein>
<gene>
    <name evidence="2" type="ORF">DH2020_002850</name>
</gene>
<comment type="caution">
    <text evidence="2">The sequence shown here is derived from an EMBL/GenBank/DDBJ whole genome shotgun (WGS) entry which is preliminary data.</text>
</comment>
<organism evidence="2 3">
    <name type="scientific">Rehmannia glutinosa</name>
    <name type="common">Chinese foxglove</name>
    <dbReference type="NCBI Taxonomy" id="99300"/>
    <lineage>
        <taxon>Eukaryota</taxon>
        <taxon>Viridiplantae</taxon>
        <taxon>Streptophyta</taxon>
        <taxon>Embryophyta</taxon>
        <taxon>Tracheophyta</taxon>
        <taxon>Spermatophyta</taxon>
        <taxon>Magnoliopsida</taxon>
        <taxon>eudicotyledons</taxon>
        <taxon>Gunneridae</taxon>
        <taxon>Pentapetalae</taxon>
        <taxon>asterids</taxon>
        <taxon>lamiids</taxon>
        <taxon>Lamiales</taxon>
        <taxon>Orobanchaceae</taxon>
        <taxon>Rehmannieae</taxon>
        <taxon>Rehmannia</taxon>
    </lineage>
</organism>
<feature type="region of interest" description="Disordered" evidence="1">
    <location>
        <begin position="115"/>
        <end position="142"/>
    </location>
</feature>
<evidence type="ECO:0000313" key="2">
    <source>
        <dbReference type="EMBL" id="KAK6163009.1"/>
    </source>
</evidence>
<accession>A0ABR0XV01</accession>
<evidence type="ECO:0000256" key="1">
    <source>
        <dbReference type="SAM" id="MobiDB-lite"/>
    </source>
</evidence>
<proteinExistence type="predicted"/>
<dbReference type="Proteomes" id="UP001318860">
    <property type="component" value="Unassembled WGS sequence"/>
</dbReference>
<dbReference type="EMBL" id="JABTTQ020000002">
    <property type="protein sequence ID" value="KAK6163009.1"/>
    <property type="molecule type" value="Genomic_DNA"/>
</dbReference>